<dbReference type="OrthoDB" id="649093at2"/>
<organism evidence="11 12">
    <name type="scientific">Pedobacter caeni</name>
    <dbReference type="NCBI Taxonomy" id="288992"/>
    <lineage>
        <taxon>Bacteria</taxon>
        <taxon>Pseudomonadati</taxon>
        <taxon>Bacteroidota</taxon>
        <taxon>Sphingobacteriia</taxon>
        <taxon>Sphingobacteriales</taxon>
        <taxon>Sphingobacteriaceae</taxon>
        <taxon>Pedobacter</taxon>
    </lineage>
</organism>
<dbReference type="GO" id="GO:0098797">
    <property type="term" value="C:plasma membrane protein complex"/>
    <property type="evidence" value="ECO:0007669"/>
    <property type="project" value="TreeGrafter"/>
</dbReference>
<evidence type="ECO:0000256" key="7">
    <source>
        <dbReference type="ARBA" id="ARBA00022927"/>
    </source>
</evidence>
<evidence type="ECO:0000256" key="6">
    <source>
        <dbReference type="ARBA" id="ARBA00022692"/>
    </source>
</evidence>
<dbReference type="NCBIfam" id="TIGR01352">
    <property type="entry name" value="tonB_Cterm"/>
    <property type="match status" value="1"/>
</dbReference>
<name>A0A1M4V9F2_9SPHI</name>
<dbReference type="InterPro" id="IPR037682">
    <property type="entry name" value="TonB_C"/>
</dbReference>
<dbReference type="Proteomes" id="UP000184287">
    <property type="component" value="Unassembled WGS sequence"/>
</dbReference>
<dbReference type="InterPro" id="IPR051045">
    <property type="entry name" value="TonB-dependent_transducer"/>
</dbReference>
<evidence type="ECO:0000256" key="5">
    <source>
        <dbReference type="ARBA" id="ARBA00022519"/>
    </source>
</evidence>
<dbReference type="GO" id="GO:0030288">
    <property type="term" value="C:outer membrane-bounded periplasmic space"/>
    <property type="evidence" value="ECO:0007669"/>
    <property type="project" value="InterPro"/>
</dbReference>
<sequence length="254" mass="28080">MNNFKLIVVVLAFVLPFYQSAMGQKSRPQKTYTSKSAIDSILKNSGNILKLKKGDAEPLVTEDGQMHIYSKLKDLDPEKIGRIRIYNSLKGTGYESFGKGANQKLIYLTSSLKMFEEEYEEMTGSPFPDIVIPGPGEVAESATVPEKNKIYPAFSTNPQPQFPGGPDRFIEFIKANMVYPAVAAEANVQGKVYLEFVVEADGSITNIKTVRKVGGGTDEEAIRLLKLSQKWIPGSVAGKPVRTSYVIDIKFMLQ</sequence>
<dbReference type="PANTHER" id="PTHR33446">
    <property type="entry name" value="PROTEIN TONB-RELATED"/>
    <property type="match status" value="1"/>
</dbReference>
<dbReference type="GO" id="GO:0031992">
    <property type="term" value="F:energy transducer activity"/>
    <property type="evidence" value="ECO:0007669"/>
    <property type="project" value="InterPro"/>
</dbReference>
<dbReference type="GO" id="GO:0055085">
    <property type="term" value="P:transmembrane transport"/>
    <property type="evidence" value="ECO:0007669"/>
    <property type="project" value="InterPro"/>
</dbReference>
<accession>A0A1M4V9F2</accession>
<dbReference type="PROSITE" id="PS52015">
    <property type="entry name" value="TONB_CTD"/>
    <property type="match status" value="1"/>
</dbReference>
<comment type="similarity">
    <text evidence="2">Belongs to the TonB family.</text>
</comment>
<dbReference type="AlphaFoldDB" id="A0A1M4V9F2"/>
<dbReference type="STRING" id="288992.SAMN04488522_101824"/>
<evidence type="ECO:0000256" key="1">
    <source>
        <dbReference type="ARBA" id="ARBA00004383"/>
    </source>
</evidence>
<dbReference type="EMBL" id="FQUQ01000001">
    <property type="protein sequence ID" value="SHE65478.1"/>
    <property type="molecule type" value="Genomic_DNA"/>
</dbReference>
<proteinExistence type="inferred from homology"/>
<dbReference type="RefSeq" id="WP_073227730.1">
    <property type="nucleotide sequence ID" value="NZ_FQUQ01000001.1"/>
</dbReference>
<evidence type="ECO:0000259" key="10">
    <source>
        <dbReference type="PROSITE" id="PS52015"/>
    </source>
</evidence>
<keyword evidence="7" id="KW-0653">Protein transport</keyword>
<dbReference type="InterPro" id="IPR003538">
    <property type="entry name" value="TonB"/>
</dbReference>
<dbReference type="GO" id="GO:0015891">
    <property type="term" value="P:siderophore transport"/>
    <property type="evidence" value="ECO:0007669"/>
    <property type="project" value="InterPro"/>
</dbReference>
<keyword evidence="9" id="KW-0472">Membrane</keyword>
<evidence type="ECO:0000256" key="4">
    <source>
        <dbReference type="ARBA" id="ARBA00022475"/>
    </source>
</evidence>
<keyword evidence="3" id="KW-0813">Transport</keyword>
<evidence type="ECO:0000256" key="3">
    <source>
        <dbReference type="ARBA" id="ARBA00022448"/>
    </source>
</evidence>
<dbReference type="SUPFAM" id="SSF74653">
    <property type="entry name" value="TolA/TonB C-terminal domain"/>
    <property type="match status" value="1"/>
</dbReference>
<feature type="domain" description="TonB C-terminal" evidence="10">
    <location>
        <begin position="164"/>
        <end position="254"/>
    </location>
</feature>
<keyword evidence="4" id="KW-1003">Cell membrane</keyword>
<evidence type="ECO:0000256" key="9">
    <source>
        <dbReference type="ARBA" id="ARBA00023136"/>
    </source>
</evidence>
<protein>
    <submittedName>
        <fullName evidence="11">TonB family C-terminal domain-containing protein</fullName>
    </submittedName>
</protein>
<comment type="subcellular location">
    <subcellularLocation>
        <location evidence="1">Cell inner membrane</location>
        <topology evidence="1">Single-pass membrane protein</topology>
        <orientation evidence="1">Periplasmic side</orientation>
    </subcellularLocation>
</comment>
<dbReference type="PANTHER" id="PTHR33446:SF2">
    <property type="entry name" value="PROTEIN TONB"/>
    <property type="match status" value="1"/>
</dbReference>
<dbReference type="InterPro" id="IPR006260">
    <property type="entry name" value="TonB/TolA_C"/>
</dbReference>
<dbReference type="Gene3D" id="3.30.1150.10">
    <property type="match status" value="1"/>
</dbReference>
<evidence type="ECO:0000313" key="11">
    <source>
        <dbReference type="EMBL" id="SHE65478.1"/>
    </source>
</evidence>
<evidence type="ECO:0000256" key="2">
    <source>
        <dbReference type="ARBA" id="ARBA00006555"/>
    </source>
</evidence>
<keyword evidence="12" id="KW-1185">Reference proteome</keyword>
<dbReference type="GO" id="GO:0015031">
    <property type="term" value="P:protein transport"/>
    <property type="evidence" value="ECO:0007669"/>
    <property type="project" value="UniProtKB-KW"/>
</dbReference>
<keyword evidence="6" id="KW-0812">Transmembrane</keyword>
<evidence type="ECO:0000313" key="12">
    <source>
        <dbReference type="Proteomes" id="UP000184287"/>
    </source>
</evidence>
<dbReference type="Pfam" id="PF03544">
    <property type="entry name" value="TonB_C"/>
    <property type="match status" value="1"/>
</dbReference>
<gene>
    <name evidence="11" type="ORF">SAMN04488522_101824</name>
</gene>
<keyword evidence="5" id="KW-0997">Cell inner membrane</keyword>
<evidence type="ECO:0000256" key="8">
    <source>
        <dbReference type="ARBA" id="ARBA00022989"/>
    </source>
</evidence>
<keyword evidence="8" id="KW-1133">Transmembrane helix</keyword>
<dbReference type="PRINTS" id="PR01374">
    <property type="entry name" value="TONBPROTEIN"/>
</dbReference>
<reference evidence="12" key="1">
    <citation type="submission" date="2016-11" db="EMBL/GenBank/DDBJ databases">
        <authorList>
            <person name="Varghese N."/>
            <person name="Submissions S."/>
        </authorList>
    </citation>
    <scope>NUCLEOTIDE SEQUENCE [LARGE SCALE GENOMIC DNA]</scope>
    <source>
        <strain evidence="12">DSM 16990</strain>
    </source>
</reference>